<reference evidence="2" key="2">
    <citation type="submission" date="2025-09" db="UniProtKB">
        <authorList>
            <consortium name="Ensembl"/>
        </authorList>
    </citation>
    <scope>IDENTIFICATION</scope>
</reference>
<dbReference type="Proteomes" id="UP000472277">
    <property type="component" value="Chromosome 14"/>
</dbReference>
<evidence type="ECO:0000313" key="2">
    <source>
        <dbReference type="Ensembl" id="ENSSTUP00000086364.1"/>
    </source>
</evidence>
<dbReference type="AlphaFoldDB" id="A0A674CSC4"/>
<reference evidence="2" key="1">
    <citation type="submission" date="2025-08" db="UniProtKB">
        <authorList>
            <consortium name="Ensembl"/>
        </authorList>
    </citation>
    <scope>IDENTIFICATION</scope>
</reference>
<dbReference type="Gene3D" id="3.50.30.30">
    <property type="match status" value="1"/>
</dbReference>
<keyword evidence="1" id="KW-0732">Signal</keyword>
<keyword evidence="3" id="KW-1185">Reference proteome</keyword>
<evidence type="ECO:0000313" key="3">
    <source>
        <dbReference type="Proteomes" id="UP000472277"/>
    </source>
</evidence>
<proteinExistence type="predicted"/>
<evidence type="ECO:0000256" key="1">
    <source>
        <dbReference type="SAM" id="SignalP"/>
    </source>
</evidence>
<organism evidence="2 3">
    <name type="scientific">Salmo trutta</name>
    <name type="common">Brown trout</name>
    <dbReference type="NCBI Taxonomy" id="8032"/>
    <lineage>
        <taxon>Eukaryota</taxon>
        <taxon>Metazoa</taxon>
        <taxon>Chordata</taxon>
        <taxon>Craniata</taxon>
        <taxon>Vertebrata</taxon>
        <taxon>Euteleostomi</taxon>
        <taxon>Actinopterygii</taxon>
        <taxon>Neopterygii</taxon>
        <taxon>Teleostei</taxon>
        <taxon>Protacanthopterygii</taxon>
        <taxon>Salmoniformes</taxon>
        <taxon>Salmonidae</taxon>
        <taxon>Salmoninae</taxon>
        <taxon>Salmo</taxon>
    </lineage>
</organism>
<dbReference type="InParanoid" id="A0A674CSC4"/>
<sequence>MWTAAMQCSYLPILLLVLVLPISKGDYVRATVNATVLDSKGNPTQTVTKDDGLYGYNSPKVEAKGIAIAPAPNYGVVERQGCDPHTRLLRGNCTFKKKIFNALAFNAPVVLVHNNSSKETMTENVCVTLTWHLRSMNESYDC</sequence>
<accession>A0A674CSC4</accession>
<dbReference type="GeneTree" id="ENSGT00940000157465"/>
<feature type="chain" id="PRO_5025399252" evidence="1">
    <location>
        <begin position="26"/>
        <end position="142"/>
    </location>
</feature>
<name>A0A674CSC4_SALTR</name>
<feature type="signal peptide" evidence="1">
    <location>
        <begin position="1"/>
        <end position="25"/>
    </location>
</feature>
<dbReference type="Ensembl" id="ENSSTUT00000091921.1">
    <property type="protein sequence ID" value="ENSSTUP00000086364.1"/>
    <property type="gene ID" value="ENSSTUG00000038038.1"/>
</dbReference>
<protein>
    <submittedName>
        <fullName evidence="2">Uncharacterized protein</fullName>
    </submittedName>
</protein>